<feature type="transmembrane region" description="Helical" evidence="11">
    <location>
        <begin position="530"/>
        <end position="548"/>
    </location>
</feature>
<dbReference type="Pfam" id="PF08449">
    <property type="entry name" value="UAA"/>
    <property type="match status" value="1"/>
</dbReference>
<feature type="transmembrane region" description="Helical" evidence="11">
    <location>
        <begin position="555"/>
        <end position="579"/>
    </location>
</feature>
<dbReference type="InterPro" id="IPR013657">
    <property type="entry name" value="SCL35B1-4/HUT1"/>
</dbReference>
<dbReference type="PANTHER" id="PTHR10778">
    <property type="entry name" value="SOLUTE CARRIER FAMILY 35 MEMBER B"/>
    <property type="match status" value="1"/>
</dbReference>
<evidence type="ECO:0000256" key="8">
    <source>
        <dbReference type="ARBA" id="ARBA00023136"/>
    </source>
</evidence>
<dbReference type="FunFam" id="3.90.190.10:FF:000036">
    <property type="entry name" value="Serine/threonine/tyrosine-interacting protein a"/>
    <property type="match status" value="1"/>
</dbReference>
<dbReference type="PROSITE" id="PS50054">
    <property type="entry name" value="TYR_PHOSPHATASE_DUAL"/>
    <property type="match status" value="1"/>
</dbReference>
<evidence type="ECO:0000313" key="14">
    <source>
        <dbReference type="EMBL" id="KAJ8501947.1"/>
    </source>
</evidence>
<dbReference type="AlphaFoldDB" id="A0AAD7XFX1"/>
<feature type="transmembrane region" description="Helical" evidence="11">
    <location>
        <begin position="358"/>
        <end position="379"/>
    </location>
</feature>
<dbReference type="SUPFAM" id="SSF52799">
    <property type="entry name" value="(Phosphotyrosine protein) phosphatases II"/>
    <property type="match status" value="1"/>
</dbReference>
<dbReference type="Proteomes" id="UP001215151">
    <property type="component" value="Unassembled WGS sequence"/>
</dbReference>
<dbReference type="GO" id="GO:0005460">
    <property type="term" value="F:UDP-glucose transmembrane transporter activity"/>
    <property type="evidence" value="ECO:0007669"/>
    <property type="project" value="TreeGrafter"/>
</dbReference>
<feature type="region of interest" description="Disordered" evidence="10">
    <location>
        <begin position="328"/>
        <end position="347"/>
    </location>
</feature>
<feature type="region of interest" description="Disordered" evidence="10">
    <location>
        <begin position="191"/>
        <end position="210"/>
    </location>
</feature>
<evidence type="ECO:0000259" key="13">
    <source>
        <dbReference type="PROSITE" id="PS50056"/>
    </source>
</evidence>
<keyword evidence="7 11" id="KW-1133">Transmembrane helix</keyword>
<feature type="transmembrane region" description="Helical" evidence="11">
    <location>
        <begin position="484"/>
        <end position="505"/>
    </location>
</feature>
<evidence type="ECO:0000256" key="7">
    <source>
        <dbReference type="ARBA" id="ARBA00022989"/>
    </source>
</evidence>
<accession>A0AAD7XFX1</accession>
<evidence type="ECO:0000313" key="15">
    <source>
        <dbReference type="Proteomes" id="UP001215151"/>
    </source>
</evidence>
<dbReference type="GO" id="GO:0140096">
    <property type="term" value="F:catalytic activity, acting on a protein"/>
    <property type="evidence" value="ECO:0007669"/>
    <property type="project" value="UniProtKB-ARBA"/>
</dbReference>
<comment type="similarity">
    <text evidence="2">Belongs to the nucleotide-sugar transporter family. SLC35B subfamily.</text>
</comment>
<evidence type="ECO:0000256" key="10">
    <source>
        <dbReference type="SAM" id="MobiDB-lite"/>
    </source>
</evidence>
<comment type="caution">
    <text evidence="14">The sequence shown here is derived from an EMBL/GenBank/DDBJ whole genome shotgun (WGS) entry which is preliminary data.</text>
</comment>
<organism evidence="14 15">
    <name type="scientific">Trametes cubensis</name>
    <dbReference type="NCBI Taxonomy" id="1111947"/>
    <lineage>
        <taxon>Eukaryota</taxon>
        <taxon>Fungi</taxon>
        <taxon>Dikarya</taxon>
        <taxon>Basidiomycota</taxon>
        <taxon>Agaricomycotina</taxon>
        <taxon>Agaricomycetes</taxon>
        <taxon>Polyporales</taxon>
        <taxon>Polyporaceae</taxon>
        <taxon>Trametes</taxon>
    </lineage>
</organism>
<feature type="transmembrane region" description="Helical" evidence="11">
    <location>
        <begin position="412"/>
        <end position="430"/>
    </location>
</feature>
<feature type="transmembrane region" description="Helical" evidence="11">
    <location>
        <begin position="385"/>
        <end position="403"/>
    </location>
</feature>
<evidence type="ECO:0000259" key="12">
    <source>
        <dbReference type="PROSITE" id="PS50054"/>
    </source>
</evidence>
<feature type="compositionally biased region" description="Polar residues" evidence="10">
    <location>
        <begin position="332"/>
        <end position="341"/>
    </location>
</feature>
<evidence type="ECO:0000256" key="1">
    <source>
        <dbReference type="ARBA" id="ARBA00004477"/>
    </source>
</evidence>
<dbReference type="EMBL" id="JAPEVG010000003">
    <property type="protein sequence ID" value="KAJ8501947.1"/>
    <property type="molecule type" value="Genomic_DNA"/>
</dbReference>
<dbReference type="Gene3D" id="3.90.190.10">
    <property type="entry name" value="Protein tyrosine phosphatase superfamily"/>
    <property type="match status" value="1"/>
</dbReference>
<dbReference type="Pfam" id="PF00782">
    <property type="entry name" value="DSPc"/>
    <property type="match status" value="1"/>
</dbReference>
<evidence type="ECO:0000256" key="2">
    <source>
        <dbReference type="ARBA" id="ARBA00010694"/>
    </source>
</evidence>
<feature type="transmembrane region" description="Helical" evidence="11">
    <location>
        <begin position="264"/>
        <end position="287"/>
    </location>
</feature>
<dbReference type="InterPro" id="IPR020422">
    <property type="entry name" value="TYR_PHOSPHATASE_DUAL_dom"/>
</dbReference>
<evidence type="ECO:0000256" key="9">
    <source>
        <dbReference type="ARBA" id="ARBA00041103"/>
    </source>
</evidence>
<name>A0AAD7XFX1_9APHY</name>
<dbReference type="InterPro" id="IPR000340">
    <property type="entry name" value="Dual-sp_phosphatase_cat-dom"/>
</dbReference>
<sequence>MVDRNYPDKLRELIQGPSDVEWTYEMRRQCQEILPRLYLGPLQASKSLETLQSLGITHIVCIRDAKEAFSVRPRFPEHFQYMVLDVQDSEEQNLIRLFPKAKQYIDDAIAQGGCVLVHCNGGISLSPAFVVMYVMQHHGLSWEDALHLVQNRRYCISPNGGFLTQIKEYESIYKATNAVAAYPQQRVFSVRRKRSEEDDEDGMQREGERTKRALVDDDDDDDAMQTLVVCVVGVYSMFLLWAIAQERLSVPFQSIDGTSSDKFHSPLFLGTCQSFLSCLSALGYILLRRKTGQTLTQTLGLTDASKHIANGTTNGSATNGAANGFATNGSAKSNGHSNGHTPHTHDTRSRNKSLLLRYFQCAVFITSAAPFGFAALSYITYPAMVLGKSCKLVPVMLMNVVLYRRKFAAHKYLVVAMVTLGITMFMGFGKEKPSKASKNSDLSAYTQLIGITYLLINLLIDGATNSTQDEIFARYRVTGQQMMFWINLFSTVLTSIISILPLPYIPVLHPSTSGTELQGALEFIRTHPSVVVPLAQFALTGALGQLFIFETLQHFGSLTLVTITLTRKLFTMLLSVVVYNHKLTPGQWLGAAVVFAGISVEAWVKRKDVHAKRVIQEKEKARIKTL</sequence>
<evidence type="ECO:0000256" key="3">
    <source>
        <dbReference type="ARBA" id="ARBA00022448"/>
    </source>
</evidence>
<keyword evidence="4" id="KW-0762">Sugar transport</keyword>
<feature type="transmembrane region" description="Helical" evidence="11">
    <location>
        <begin position="585"/>
        <end position="604"/>
    </location>
</feature>
<dbReference type="InterPro" id="IPR029021">
    <property type="entry name" value="Prot-tyrosine_phosphatase-like"/>
</dbReference>
<dbReference type="InterPro" id="IPR037185">
    <property type="entry name" value="EmrE-like"/>
</dbReference>
<feature type="transmembrane region" description="Helical" evidence="11">
    <location>
        <begin position="442"/>
        <end position="463"/>
    </location>
</feature>
<keyword evidence="6" id="KW-0256">Endoplasmic reticulum</keyword>
<reference evidence="14" key="1">
    <citation type="submission" date="2022-11" db="EMBL/GenBank/DDBJ databases">
        <title>Genome Sequence of Cubamyces cubensis.</title>
        <authorList>
            <person name="Buettner E."/>
        </authorList>
    </citation>
    <scope>NUCLEOTIDE SEQUENCE</scope>
    <source>
        <strain evidence="14">MPL-01</strain>
    </source>
</reference>
<dbReference type="SMART" id="SM00195">
    <property type="entry name" value="DSPc"/>
    <property type="match status" value="1"/>
</dbReference>
<evidence type="ECO:0000256" key="4">
    <source>
        <dbReference type="ARBA" id="ARBA00022597"/>
    </source>
</evidence>
<evidence type="ECO:0000256" key="11">
    <source>
        <dbReference type="SAM" id="Phobius"/>
    </source>
</evidence>
<dbReference type="GO" id="GO:0005789">
    <property type="term" value="C:endoplasmic reticulum membrane"/>
    <property type="evidence" value="ECO:0007669"/>
    <property type="project" value="UniProtKB-SubCell"/>
</dbReference>
<dbReference type="GO" id="GO:0005459">
    <property type="term" value="F:UDP-galactose transmembrane transporter activity"/>
    <property type="evidence" value="ECO:0007669"/>
    <property type="project" value="TreeGrafter"/>
</dbReference>
<keyword evidence="3" id="KW-0813">Transport</keyword>
<comment type="subcellular location">
    <subcellularLocation>
        <location evidence="1">Endoplasmic reticulum membrane</location>
        <topology evidence="1">Multi-pass membrane protein</topology>
    </subcellularLocation>
</comment>
<feature type="domain" description="Tyrosine specific protein phosphatases" evidence="13">
    <location>
        <begin position="95"/>
        <end position="153"/>
    </location>
</feature>
<dbReference type="InterPro" id="IPR000387">
    <property type="entry name" value="Tyr_Pase_dom"/>
</dbReference>
<dbReference type="PROSITE" id="PS50056">
    <property type="entry name" value="TYR_PHOSPHATASE_2"/>
    <property type="match status" value="1"/>
</dbReference>
<dbReference type="PANTHER" id="PTHR10778:SF10">
    <property type="entry name" value="SOLUTE CARRIER FAMILY 35 MEMBER B1"/>
    <property type="match status" value="1"/>
</dbReference>
<evidence type="ECO:0000256" key="6">
    <source>
        <dbReference type="ARBA" id="ARBA00022824"/>
    </source>
</evidence>
<feature type="domain" description="Tyrosine-protein phosphatase" evidence="12">
    <location>
        <begin position="29"/>
        <end position="175"/>
    </location>
</feature>
<proteinExistence type="inferred from homology"/>
<keyword evidence="5 11" id="KW-0812">Transmembrane</keyword>
<dbReference type="CDD" id="cd14522">
    <property type="entry name" value="DSP_STYX"/>
    <property type="match status" value="1"/>
</dbReference>
<evidence type="ECO:0000256" key="5">
    <source>
        <dbReference type="ARBA" id="ARBA00022692"/>
    </source>
</evidence>
<keyword evidence="15" id="KW-1185">Reference proteome</keyword>
<keyword evidence="8 11" id="KW-0472">Membrane</keyword>
<gene>
    <name evidence="14" type="ORF">ONZ51_g287</name>
</gene>
<protein>
    <recommendedName>
        <fullName evidence="9">UDP-galactose transporter homolog 1</fullName>
    </recommendedName>
</protein>
<dbReference type="GO" id="GO:0000139">
    <property type="term" value="C:Golgi membrane"/>
    <property type="evidence" value="ECO:0007669"/>
    <property type="project" value="TreeGrafter"/>
</dbReference>
<feature type="transmembrane region" description="Helical" evidence="11">
    <location>
        <begin position="226"/>
        <end position="244"/>
    </location>
</feature>
<dbReference type="SUPFAM" id="SSF103481">
    <property type="entry name" value="Multidrug resistance efflux transporter EmrE"/>
    <property type="match status" value="1"/>
</dbReference>